<dbReference type="EMBL" id="JAVSOO010000044">
    <property type="protein sequence ID" value="MDT4287637.1"/>
    <property type="molecule type" value="Genomic_DNA"/>
</dbReference>
<keyword evidence="1" id="KW-1133">Transmembrane helix</keyword>
<dbReference type="Proteomes" id="UP001269271">
    <property type="component" value="Unassembled WGS sequence"/>
</dbReference>
<evidence type="ECO:0000313" key="4">
    <source>
        <dbReference type="EMBL" id="PPJ73604.1"/>
    </source>
</evidence>
<dbReference type="EMBL" id="VJMP01000006">
    <property type="protein sequence ID" value="TRL77189.1"/>
    <property type="molecule type" value="Genomic_DNA"/>
</dbReference>
<dbReference type="OMA" id="TRFTIMV"/>
<feature type="transmembrane region" description="Helical" evidence="1">
    <location>
        <begin position="6"/>
        <end position="25"/>
    </location>
</feature>
<proteinExistence type="predicted"/>
<gene>
    <name evidence="3" type="ORF">AL503_006705</name>
    <name evidence="4" type="ORF">CV019_09380</name>
    <name evidence="5" type="ORF">FNL11_08015</name>
    <name evidence="2" type="ORF">RO950_11720</name>
</gene>
<comment type="caution">
    <text evidence="3">The sequence shown here is derived from an EMBL/GenBank/DDBJ whole genome shotgun (WGS) entry which is preliminary data.</text>
</comment>
<dbReference type="EMBL" id="LORN02000015">
    <property type="protein sequence ID" value="PNN20490.1"/>
    <property type="molecule type" value="Genomic_DNA"/>
</dbReference>
<protein>
    <submittedName>
        <fullName evidence="3">Uncharacterized protein</fullName>
    </submittedName>
</protein>
<evidence type="ECO:0000313" key="2">
    <source>
        <dbReference type="EMBL" id="MDT4287637.1"/>
    </source>
</evidence>
<evidence type="ECO:0000313" key="5">
    <source>
        <dbReference type="EMBL" id="TRL77189.1"/>
    </source>
</evidence>
<accession>A0A2J8BFQ3</accession>
<evidence type="ECO:0000313" key="9">
    <source>
        <dbReference type="Proteomes" id="UP001269271"/>
    </source>
</evidence>
<dbReference type="Proteomes" id="UP000316594">
    <property type="component" value="Unassembled WGS sequence"/>
</dbReference>
<evidence type="ECO:0000256" key="1">
    <source>
        <dbReference type="SAM" id="Phobius"/>
    </source>
</evidence>
<dbReference type="GeneID" id="93780128"/>
<dbReference type="Proteomes" id="UP000238153">
    <property type="component" value="Unassembled WGS sequence"/>
</dbReference>
<evidence type="ECO:0000313" key="6">
    <source>
        <dbReference type="Proteomes" id="UP000053523"/>
    </source>
</evidence>
<evidence type="ECO:0000313" key="3">
    <source>
        <dbReference type="EMBL" id="PNN20490.1"/>
    </source>
</evidence>
<dbReference type="EMBL" id="PGWX01000346">
    <property type="protein sequence ID" value="PPJ73604.1"/>
    <property type="molecule type" value="Genomic_DNA"/>
</dbReference>
<evidence type="ECO:0000313" key="7">
    <source>
        <dbReference type="Proteomes" id="UP000238153"/>
    </source>
</evidence>
<dbReference type="KEGG" id="shh:ShL2_00636"/>
<feature type="transmembrane region" description="Helical" evidence="1">
    <location>
        <begin position="37"/>
        <end position="62"/>
    </location>
</feature>
<organism evidence="3 6">
    <name type="scientific">Staphylococcus haemolyticus</name>
    <dbReference type="NCBI Taxonomy" id="1283"/>
    <lineage>
        <taxon>Bacteria</taxon>
        <taxon>Bacillati</taxon>
        <taxon>Bacillota</taxon>
        <taxon>Bacilli</taxon>
        <taxon>Bacillales</taxon>
        <taxon>Staphylococcaceae</taxon>
        <taxon>Staphylococcus</taxon>
    </lineage>
</organism>
<dbReference type="AlphaFoldDB" id="A0A2J8BFQ3"/>
<evidence type="ECO:0000313" key="8">
    <source>
        <dbReference type="Proteomes" id="UP000316594"/>
    </source>
</evidence>
<reference evidence="5 8" key="3">
    <citation type="submission" date="2019-07" db="EMBL/GenBank/DDBJ databases">
        <title>Genome Sequencing and Assembly of Staphylococcus haemolyticus SDA2.</title>
        <authorList>
            <person name="Emmons C.B."/>
            <person name="Park C."/>
            <person name="Sevigny J.L."/>
            <person name="Andam C."/>
        </authorList>
    </citation>
    <scope>NUCLEOTIDE SEQUENCE [LARGE SCALE GENOMIC DNA]</scope>
    <source>
        <strain evidence="5 8">SDA2</strain>
    </source>
</reference>
<keyword evidence="1" id="KW-0472">Membrane</keyword>
<keyword evidence="9" id="KW-1185">Reference proteome</keyword>
<keyword evidence="1" id="KW-0812">Transmembrane</keyword>
<sequence length="63" mass="6967">MSVTIGIILIIVLLILSLVPNYKAMQQAKSQGQKSTRFTIMVGIDLILIVLLVVTIILKLFIN</sequence>
<reference evidence="3 6" key="2">
    <citation type="submission" date="2017-12" db="EMBL/GenBank/DDBJ databases">
        <title>FDA dAtabase for Regulatory Grade micrObial Sequences (FDA-ARGOS): Supporting development and validation of Infectious Disease Dx tests.</title>
        <authorList>
            <person name="Hoffmann M."/>
            <person name="Allard M."/>
            <person name="Evans P."/>
            <person name="Brown E."/>
            <person name="Tallon L."/>
            <person name="Sadzewicz L."/>
            <person name="Sengamalay N."/>
            <person name="Ott S."/>
            <person name="Godinez A."/>
            <person name="Nagaraj S."/>
            <person name="Vavikolanu K."/>
            <person name="Aluvathingal J."/>
            <person name="Nadendla S."/>
            <person name="Sichtig H."/>
        </authorList>
    </citation>
    <scope>NUCLEOTIDE SEQUENCE [LARGE SCALE GENOMIC DNA]</scope>
    <source>
        <strain evidence="3 6">FDAARGOS_148</strain>
    </source>
</reference>
<name>A0A2J8BFQ3_STAHA</name>
<dbReference type="RefSeq" id="WP_011275061.1">
    <property type="nucleotide sequence ID" value="NZ_BKAY01000009.1"/>
</dbReference>
<dbReference type="Proteomes" id="UP000053523">
    <property type="component" value="Unassembled WGS sequence"/>
</dbReference>
<reference evidence="2 9" key="4">
    <citation type="submission" date="2023-08" db="EMBL/GenBank/DDBJ databases">
        <title>Genomic surveillance of Staphylococcus haemolyticus neonatal outbreak in southern France.</title>
        <authorList>
            <person name="Magnan C."/>
            <person name="Morsli M."/>
            <person name="Thiery B."/>
            <person name="Salipante F."/>
            <person name="Attar J."/>
            <person name="Massimo D.M."/>
            <person name="Ory J."/>
            <person name="Pantel A."/>
            <person name="Lavigne J.-P."/>
        </authorList>
    </citation>
    <scope>NUCLEOTIDE SEQUENCE [LARGE SCALE GENOMIC DNA]</scope>
    <source>
        <strain evidence="2 9">NSH026</strain>
    </source>
</reference>
<reference evidence="4 7" key="1">
    <citation type="submission" date="2017-11" db="EMBL/GenBank/DDBJ databases">
        <authorList>
            <person name="Founou R.C."/>
            <person name="Founou L."/>
            <person name="Allam M."/>
            <person name="Ismail A."/>
            <person name="Essack S.Y."/>
        </authorList>
    </citation>
    <scope>NUCLEOTIDE SEQUENCE [LARGE SCALE GENOMIC DNA]</scope>
    <source>
        <strain evidence="4 7">G811N2B1</strain>
    </source>
</reference>